<name>E0Y1W4_9GAMM</name>
<keyword evidence="3" id="KW-0028">Amino-acid biosynthesis</keyword>
<protein>
    <submittedName>
        <fullName evidence="5">Anthranilate phosphoribosyltransferase</fullName>
    </submittedName>
</protein>
<dbReference type="Pfam" id="PF00591">
    <property type="entry name" value="Glycos_transf_3"/>
    <property type="match status" value="1"/>
</dbReference>
<accession>E0Y1W4</accession>
<evidence type="ECO:0000313" key="5">
    <source>
        <dbReference type="EMBL" id="ADI20655.1"/>
    </source>
</evidence>
<evidence type="ECO:0000256" key="1">
    <source>
        <dbReference type="ARBA" id="ARBA00022676"/>
    </source>
</evidence>
<evidence type="ECO:0000259" key="4">
    <source>
        <dbReference type="Pfam" id="PF00591"/>
    </source>
</evidence>
<dbReference type="AlphaFoldDB" id="E0Y1W4"/>
<organism evidence="5">
    <name type="scientific">uncultured gamma proteobacterium EF100_93H11</name>
    <dbReference type="NCBI Taxonomy" id="710976"/>
    <lineage>
        <taxon>Bacteria</taxon>
        <taxon>Pseudomonadati</taxon>
        <taxon>Pseudomonadota</taxon>
        <taxon>Gammaproteobacteria</taxon>
        <taxon>environmental samples</taxon>
    </lineage>
</organism>
<dbReference type="GO" id="GO:0005829">
    <property type="term" value="C:cytosol"/>
    <property type="evidence" value="ECO:0007669"/>
    <property type="project" value="TreeGrafter"/>
</dbReference>
<dbReference type="GO" id="GO:0000162">
    <property type="term" value="P:L-tryptophan biosynthetic process"/>
    <property type="evidence" value="ECO:0007669"/>
    <property type="project" value="UniProtKB-KW"/>
</dbReference>
<proteinExistence type="predicted"/>
<keyword evidence="3" id="KW-0822">Tryptophan biosynthesis</keyword>
<feature type="domain" description="Glycosyl transferase family 3" evidence="4">
    <location>
        <begin position="1"/>
        <end position="56"/>
    </location>
</feature>
<keyword evidence="1 5" id="KW-0328">Glycosyltransferase</keyword>
<evidence type="ECO:0000256" key="2">
    <source>
        <dbReference type="ARBA" id="ARBA00022679"/>
    </source>
</evidence>
<dbReference type="InterPro" id="IPR035902">
    <property type="entry name" value="Nuc_phospho_transferase"/>
</dbReference>
<evidence type="ECO:0000256" key="3">
    <source>
        <dbReference type="ARBA" id="ARBA00022822"/>
    </source>
</evidence>
<dbReference type="EMBL" id="GU474945">
    <property type="protein sequence ID" value="ADI20655.1"/>
    <property type="molecule type" value="Genomic_DNA"/>
</dbReference>
<reference evidence="5" key="1">
    <citation type="journal article" date="2011" name="Environ. Microbiol.">
        <title>Time-series analyses of Monterey Bay coastal microbial picoplankton using a 'genome proxy' microarray.</title>
        <authorList>
            <person name="Rich V.I."/>
            <person name="Pham V.D."/>
            <person name="Eppley J."/>
            <person name="Shi Y."/>
            <person name="DeLong E.F."/>
        </authorList>
    </citation>
    <scope>NUCLEOTIDE SEQUENCE</scope>
</reference>
<keyword evidence="2 5" id="KW-0808">Transferase</keyword>
<sequence>MGPLTNPAAARWQLVGVYEQRWLRPLAEVFGNLGSIHTLVVSSSDGLDEISIADSTPGV</sequence>
<keyword evidence="3" id="KW-0057">Aromatic amino acid biosynthesis</keyword>
<dbReference type="InterPro" id="IPR000312">
    <property type="entry name" value="Glycosyl_Trfase_fam3"/>
</dbReference>
<dbReference type="PANTHER" id="PTHR43285:SF2">
    <property type="entry name" value="ANTHRANILATE PHOSPHORIBOSYLTRANSFERASE"/>
    <property type="match status" value="1"/>
</dbReference>
<dbReference type="InterPro" id="IPR005940">
    <property type="entry name" value="Anthranilate_Pribosyl_Tfrase"/>
</dbReference>
<dbReference type="SUPFAM" id="SSF52418">
    <property type="entry name" value="Nucleoside phosphorylase/phosphoribosyltransferase catalytic domain"/>
    <property type="match status" value="1"/>
</dbReference>
<dbReference type="PANTHER" id="PTHR43285">
    <property type="entry name" value="ANTHRANILATE PHOSPHORIBOSYLTRANSFERASE"/>
    <property type="match status" value="1"/>
</dbReference>
<dbReference type="GO" id="GO:0004048">
    <property type="term" value="F:anthranilate phosphoribosyltransferase activity"/>
    <property type="evidence" value="ECO:0007669"/>
    <property type="project" value="InterPro"/>
</dbReference>
<dbReference type="Gene3D" id="3.40.1030.10">
    <property type="entry name" value="Nucleoside phosphorylase/phosphoribosyltransferase catalytic domain"/>
    <property type="match status" value="1"/>
</dbReference>